<evidence type="ECO:0000313" key="2">
    <source>
        <dbReference type="EMBL" id="KAJ8881452.1"/>
    </source>
</evidence>
<evidence type="ECO:0000256" key="1">
    <source>
        <dbReference type="SAM" id="MobiDB-lite"/>
    </source>
</evidence>
<dbReference type="Proteomes" id="UP001159363">
    <property type="component" value="Chromosome 5"/>
</dbReference>
<keyword evidence="3" id="KW-1185">Reference proteome</keyword>
<protein>
    <submittedName>
        <fullName evidence="2">Uncharacterized protein</fullName>
    </submittedName>
</protein>
<reference evidence="2 3" key="1">
    <citation type="submission" date="2023-02" db="EMBL/GenBank/DDBJ databases">
        <title>LHISI_Scaffold_Assembly.</title>
        <authorList>
            <person name="Stuart O.P."/>
            <person name="Cleave R."/>
            <person name="Magrath M.J.L."/>
            <person name="Mikheyev A.S."/>
        </authorList>
    </citation>
    <scope>NUCLEOTIDE SEQUENCE [LARGE SCALE GENOMIC DNA]</scope>
    <source>
        <strain evidence="2">Daus_M_001</strain>
        <tissue evidence="2">Leg muscle</tissue>
    </source>
</reference>
<dbReference type="EMBL" id="JARBHB010000006">
    <property type="protein sequence ID" value="KAJ8881452.1"/>
    <property type="molecule type" value="Genomic_DNA"/>
</dbReference>
<sequence length="364" mass="41112">MQSSSEFVTRAVVCCIRIPGLESREGKDMCSVAGVPGPKRIARGKRKTRRIEQKFLWSATAADNRKEKVTEVVEDGVPGRICKSKLEVASSGRACARGKRRPQVPRQWERKRERERDKEMDKIDGKRVGQCRGRGESEIESRTLDRKLPAVYGSVYDDFPLTWALGRKKARWCQYRRRLVTRRNLVANVGSGTNAPLIEASLSAWLHATRSAVAMDKLSTRVKRREYRTAPEFKGGRKREIPKKTRRPAASSGTIPTYENPGVTPPGIEPGLSRGETSSLATTPPWPLISLNNLCADKYKSRRCVAFSEIFYGYTRKWRFRENEERCSLRELVPTASSLPVLFQEIVPTRTPSFPSSVKSQGLV</sequence>
<feature type="region of interest" description="Disordered" evidence="1">
    <location>
        <begin position="232"/>
        <end position="279"/>
    </location>
</feature>
<gene>
    <name evidence="2" type="ORF">PR048_017933</name>
</gene>
<evidence type="ECO:0000313" key="3">
    <source>
        <dbReference type="Proteomes" id="UP001159363"/>
    </source>
</evidence>
<feature type="compositionally biased region" description="Basic and acidic residues" evidence="1">
    <location>
        <begin position="107"/>
        <end position="136"/>
    </location>
</feature>
<accession>A0ABQ9HB03</accession>
<comment type="caution">
    <text evidence="2">The sequence shown here is derived from an EMBL/GenBank/DDBJ whole genome shotgun (WGS) entry which is preliminary data.</text>
</comment>
<feature type="region of interest" description="Disordered" evidence="1">
    <location>
        <begin position="93"/>
        <end position="136"/>
    </location>
</feature>
<name>A0ABQ9HB03_9NEOP</name>
<proteinExistence type="predicted"/>
<feature type="compositionally biased region" description="Basic and acidic residues" evidence="1">
    <location>
        <begin position="232"/>
        <end position="243"/>
    </location>
</feature>
<organism evidence="2 3">
    <name type="scientific">Dryococelus australis</name>
    <dbReference type="NCBI Taxonomy" id="614101"/>
    <lineage>
        <taxon>Eukaryota</taxon>
        <taxon>Metazoa</taxon>
        <taxon>Ecdysozoa</taxon>
        <taxon>Arthropoda</taxon>
        <taxon>Hexapoda</taxon>
        <taxon>Insecta</taxon>
        <taxon>Pterygota</taxon>
        <taxon>Neoptera</taxon>
        <taxon>Polyneoptera</taxon>
        <taxon>Phasmatodea</taxon>
        <taxon>Verophasmatodea</taxon>
        <taxon>Anareolatae</taxon>
        <taxon>Phasmatidae</taxon>
        <taxon>Eurycanthinae</taxon>
        <taxon>Dryococelus</taxon>
    </lineage>
</organism>